<dbReference type="RefSeq" id="XP_060326744.1">
    <property type="nucleotide sequence ID" value="XM_060483466.1"/>
</dbReference>
<feature type="compositionally biased region" description="Basic and acidic residues" evidence="1">
    <location>
        <begin position="305"/>
        <end position="315"/>
    </location>
</feature>
<feature type="compositionally biased region" description="Polar residues" evidence="1">
    <location>
        <begin position="265"/>
        <end position="280"/>
    </location>
</feature>
<sequence length="353" mass="39564">MFDQYERAYLPDKVRSVEIDLEGRQKVEFVSLLARMLLGESADGKGTVALDTAKSDADQLFDEMLEDAVNFCNSSLPTSAKTLPELSPSEISLETKPKTQTSTRSETSETMRSHLKDFFQAKSRKQRCLPISAVINTIMVEYDGHLFGRLPCLNDYHRIIVIPNDPLVIESMQLRKDSPAAKRKPDNIIVQLSHLLKLDDMCKDSDYRSWVQLVETESEKCKWAQKGTDKKTSWLDVHCSIELDALRVIESALLDQPMSKDQVLGGTSSTPTSDVLQSSDTKSEVKRQLASQPSSSSTGAASSRSCEKKRNHADVEESQTETTSSHKKRKTSDPDPPRFPAEIQCAYYAIEHL</sequence>
<evidence type="ECO:0000256" key="1">
    <source>
        <dbReference type="SAM" id="MobiDB-lite"/>
    </source>
</evidence>
<protein>
    <submittedName>
        <fullName evidence="2">Uncharacterized protein</fullName>
    </submittedName>
</protein>
<dbReference type="GeneID" id="85367014"/>
<name>A0AA39MWW5_ARMTA</name>
<feature type="region of interest" description="Disordered" evidence="1">
    <location>
        <begin position="260"/>
        <end position="343"/>
    </location>
</feature>
<accession>A0AA39MWW5</accession>
<dbReference type="Proteomes" id="UP001175211">
    <property type="component" value="Unassembled WGS sequence"/>
</dbReference>
<dbReference type="EMBL" id="JAUEPS010000039">
    <property type="protein sequence ID" value="KAK0449029.1"/>
    <property type="molecule type" value="Genomic_DNA"/>
</dbReference>
<dbReference type="AlphaFoldDB" id="A0AA39MWW5"/>
<organism evidence="2 3">
    <name type="scientific">Armillaria tabescens</name>
    <name type="common">Ringless honey mushroom</name>
    <name type="synonym">Agaricus tabescens</name>
    <dbReference type="NCBI Taxonomy" id="1929756"/>
    <lineage>
        <taxon>Eukaryota</taxon>
        <taxon>Fungi</taxon>
        <taxon>Dikarya</taxon>
        <taxon>Basidiomycota</taxon>
        <taxon>Agaricomycotina</taxon>
        <taxon>Agaricomycetes</taxon>
        <taxon>Agaricomycetidae</taxon>
        <taxon>Agaricales</taxon>
        <taxon>Marasmiineae</taxon>
        <taxon>Physalacriaceae</taxon>
        <taxon>Desarmillaria</taxon>
    </lineage>
</organism>
<proteinExistence type="predicted"/>
<feature type="region of interest" description="Disordered" evidence="1">
    <location>
        <begin position="81"/>
        <end position="111"/>
    </location>
</feature>
<gene>
    <name evidence="2" type="ORF">EV420DRAFT_788270</name>
</gene>
<evidence type="ECO:0000313" key="3">
    <source>
        <dbReference type="Proteomes" id="UP001175211"/>
    </source>
</evidence>
<comment type="caution">
    <text evidence="2">The sequence shown here is derived from an EMBL/GenBank/DDBJ whole genome shotgun (WGS) entry which is preliminary data.</text>
</comment>
<reference evidence="2" key="1">
    <citation type="submission" date="2023-06" db="EMBL/GenBank/DDBJ databases">
        <authorList>
            <consortium name="Lawrence Berkeley National Laboratory"/>
            <person name="Ahrendt S."/>
            <person name="Sahu N."/>
            <person name="Indic B."/>
            <person name="Wong-Bajracharya J."/>
            <person name="Merenyi Z."/>
            <person name="Ke H.-M."/>
            <person name="Monk M."/>
            <person name="Kocsube S."/>
            <person name="Drula E."/>
            <person name="Lipzen A."/>
            <person name="Balint B."/>
            <person name="Henrissat B."/>
            <person name="Andreopoulos B."/>
            <person name="Martin F.M."/>
            <person name="Harder C.B."/>
            <person name="Rigling D."/>
            <person name="Ford K.L."/>
            <person name="Foster G.D."/>
            <person name="Pangilinan J."/>
            <person name="Papanicolaou A."/>
            <person name="Barry K."/>
            <person name="LaButti K."/>
            <person name="Viragh M."/>
            <person name="Koriabine M."/>
            <person name="Yan M."/>
            <person name="Riley R."/>
            <person name="Champramary S."/>
            <person name="Plett K.L."/>
            <person name="Tsai I.J."/>
            <person name="Slot J."/>
            <person name="Sipos G."/>
            <person name="Plett J."/>
            <person name="Nagy L.G."/>
            <person name="Grigoriev I.V."/>
        </authorList>
    </citation>
    <scope>NUCLEOTIDE SEQUENCE</scope>
    <source>
        <strain evidence="2">CCBAS 213</strain>
    </source>
</reference>
<keyword evidence="3" id="KW-1185">Reference proteome</keyword>
<feature type="compositionally biased region" description="Low complexity" evidence="1">
    <location>
        <begin position="290"/>
        <end position="304"/>
    </location>
</feature>
<evidence type="ECO:0000313" key="2">
    <source>
        <dbReference type="EMBL" id="KAK0449029.1"/>
    </source>
</evidence>